<feature type="compositionally biased region" description="Low complexity" evidence="1">
    <location>
        <begin position="201"/>
        <end position="213"/>
    </location>
</feature>
<feature type="region of interest" description="Disordered" evidence="1">
    <location>
        <begin position="102"/>
        <end position="276"/>
    </location>
</feature>
<dbReference type="EMBL" id="UYYF01004329">
    <property type="protein sequence ID" value="VDN02471.1"/>
    <property type="molecule type" value="Genomic_DNA"/>
</dbReference>
<evidence type="ECO:0000313" key="2">
    <source>
        <dbReference type="EMBL" id="VDN02471.1"/>
    </source>
</evidence>
<accession>A0A0N5CXW3</accession>
<dbReference type="AlphaFoldDB" id="A0A0N5CXW3"/>
<feature type="compositionally biased region" description="Basic and acidic residues" evidence="1">
    <location>
        <begin position="217"/>
        <end position="235"/>
    </location>
</feature>
<evidence type="ECO:0000313" key="3">
    <source>
        <dbReference type="Proteomes" id="UP000276776"/>
    </source>
</evidence>
<keyword evidence="3" id="KW-1185">Reference proteome</keyword>
<dbReference type="OrthoDB" id="5858968at2759"/>
<feature type="compositionally biased region" description="Basic and acidic residues" evidence="1">
    <location>
        <begin position="38"/>
        <end position="48"/>
    </location>
</feature>
<evidence type="ECO:0000313" key="4">
    <source>
        <dbReference type="WBParaSite" id="TCLT_0000526201-mRNA-1"/>
    </source>
</evidence>
<dbReference type="WBParaSite" id="TCLT_0000526201-mRNA-1">
    <property type="protein sequence ID" value="TCLT_0000526201-mRNA-1"/>
    <property type="gene ID" value="TCLT_0000526201"/>
</dbReference>
<sequence length="305" mass="34927">MQKISKEPRIPSSPIPPLSSTVKQIGSVSSLTEQFEMNTHKQWVDDSSPRSADGNRWTPKGGPKAQELPQLLPTVEFKTTPSGGKYRKINYEVVDAEKLPRSDIQEVSPTSQYNFERSREESTVETSTQRRFVSPTRQKDQITVYEYDSGEISRRTEEMPVKRSSYDQRILQKSVPTRREWSEERKREVWSSTSKGVWHYPSSGGQPSPTTPSFEQWSRDGSRYRSDTAQEERSSIDIGSVPSSRVTVRQDQDGRISASGTWNTRRKDTSYSTASTLQKTRELDEEIVVSNVLFSRKQKSRLFSQ</sequence>
<proteinExistence type="predicted"/>
<reference evidence="4" key="1">
    <citation type="submission" date="2017-02" db="UniProtKB">
        <authorList>
            <consortium name="WormBaseParasite"/>
        </authorList>
    </citation>
    <scope>IDENTIFICATION</scope>
</reference>
<feature type="compositionally biased region" description="Polar residues" evidence="1">
    <location>
        <begin position="105"/>
        <end position="115"/>
    </location>
</feature>
<feature type="compositionally biased region" description="Polar residues" evidence="1">
    <location>
        <begin position="21"/>
        <end position="37"/>
    </location>
</feature>
<evidence type="ECO:0000256" key="1">
    <source>
        <dbReference type="SAM" id="MobiDB-lite"/>
    </source>
</evidence>
<feature type="region of interest" description="Disordered" evidence="1">
    <location>
        <begin position="1"/>
        <end position="68"/>
    </location>
</feature>
<protein>
    <submittedName>
        <fullName evidence="4">Inactive rhomboid protein 2</fullName>
    </submittedName>
</protein>
<dbReference type="Proteomes" id="UP000276776">
    <property type="component" value="Unassembled WGS sequence"/>
</dbReference>
<name>A0A0N5CXW3_THECL</name>
<gene>
    <name evidence="2" type="ORF">TCLT_LOCUS5251</name>
</gene>
<dbReference type="OMA" id="SETWDTK"/>
<feature type="compositionally biased region" description="Basic and acidic residues" evidence="1">
    <location>
        <begin position="151"/>
        <end position="166"/>
    </location>
</feature>
<feature type="compositionally biased region" description="Basic and acidic residues" evidence="1">
    <location>
        <begin position="177"/>
        <end position="189"/>
    </location>
</feature>
<reference evidence="2 3" key="2">
    <citation type="submission" date="2018-11" db="EMBL/GenBank/DDBJ databases">
        <authorList>
            <consortium name="Pathogen Informatics"/>
        </authorList>
    </citation>
    <scope>NUCLEOTIDE SEQUENCE [LARGE SCALE GENOMIC DNA]</scope>
</reference>
<organism evidence="4">
    <name type="scientific">Thelazia callipaeda</name>
    <name type="common">Oriental eyeworm</name>
    <name type="synonym">Parasitic nematode</name>
    <dbReference type="NCBI Taxonomy" id="103827"/>
    <lineage>
        <taxon>Eukaryota</taxon>
        <taxon>Metazoa</taxon>
        <taxon>Ecdysozoa</taxon>
        <taxon>Nematoda</taxon>
        <taxon>Chromadorea</taxon>
        <taxon>Rhabditida</taxon>
        <taxon>Spirurina</taxon>
        <taxon>Spiruromorpha</taxon>
        <taxon>Thelazioidea</taxon>
        <taxon>Thelaziidae</taxon>
        <taxon>Thelazia</taxon>
    </lineage>
</organism>